<dbReference type="Proteomes" id="UP000007881">
    <property type="component" value="Chromosome"/>
</dbReference>
<organism evidence="2 3">
    <name type="scientific">Phycisphaera mikurensis (strain NBRC 102666 / KCTC 22515 / FYK2301M01)</name>
    <dbReference type="NCBI Taxonomy" id="1142394"/>
    <lineage>
        <taxon>Bacteria</taxon>
        <taxon>Pseudomonadati</taxon>
        <taxon>Planctomycetota</taxon>
        <taxon>Phycisphaerae</taxon>
        <taxon>Phycisphaerales</taxon>
        <taxon>Phycisphaeraceae</taxon>
        <taxon>Phycisphaera</taxon>
    </lineage>
</organism>
<sequence length="324" mass="33750">MANRRNRRCGPAARRRPPGWHRSPPAGVRRRLAAAAAACLLAGGCVAPAPAGSSAAFPTFGELAPAEPLALPPQPGAGAPAVSVRLTRALLPLDVSLEPAWALVDEDAAPPLARGVWRANGLRVGVLPPDRLEPFLAALPAAWSDRAFRIERPDGPVLIRRSPPLVLPVAVDLTVPPWAPRRAQMLGGRAALLMELLPAGRSLGLRLTPLHQKPTASLEARTAQEKERQGRRFDTLSLRVGVPAGGYAVIGLAREATGLATADPRRAEAGAEAPAEAPAGGGVLPPTRVLEAPAPLPAHLGRALFTGRAHPRGEPQILLIVGPA</sequence>
<evidence type="ECO:0000313" key="3">
    <source>
        <dbReference type="Proteomes" id="UP000007881"/>
    </source>
</evidence>
<feature type="compositionally biased region" description="Basic residues" evidence="1">
    <location>
        <begin position="1"/>
        <end position="19"/>
    </location>
</feature>
<dbReference type="RefSeq" id="WP_014436752.1">
    <property type="nucleotide sequence ID" value="NC_017080.1"/>
</dbReference>
<dbReference type="OrthoDB" id="262864at2"/>
<protein>
    <submittedName>
        <fullName evidence="2">Uncharacterized protein</fullName>
    </submittedName>
</protein>
<reference evidence="2 3" key="1">
    <citation type="submission" date="2012-02" db="EMBL/GenBank/DDBJ databases">
        <title>Complete genome sequence of Phycisphaera mikurensis NBRC 102666.</title>
        <authorList>
            <person name="Ankai A."/>
            <person name="Hosoyama A."/>
            <person name="Terui Y."/>
            <person name="Sekine M."/>
            <person name="Fukai R."/>
            <person name="Kato Y."/>
            <person name="Nakamura S."/>
            <person name="Yamada-Narita S."/>
            <person name="Kawakoshi A."/>
            <person name="Fukunaga Y."/>
            <person name="Yamazaki S."/>
            <person name="Fujita N."/>
        </authorList>
    </citation>
    <scope>NUCLEOTIDE SEQUENCE [LARGE SCALE GENOMIC DNA]</scope>
    <source>
        <strain evidence="3">NBRC 102666 / KCTC 22515 / FYK2301M01</strain>
    </source>
</reference>
<feature type="region of interest" description="Disordered" evidence="1">
    <location>
        <begin position="264"/>
        <end position="287"/>
    </location>
</feature>
<accession>I0IE45</accession>
<dbReference type="EMBL" id="AP012338">
    <property type="protein sequence ID" value="BAM03533.1"/>
    <property type="molecule type" value="Genomic_DNA"/>
</dbReference>
<evidence type="ECO:0000256" key="1">
    <source>
        <dbReference type="SAM" id="MobiDB-lite"/>
    </source>
</evidence>
<feature type="region of interest" description="Disordered" evidence="1">
    <location>
        <begin position="1"/>
        <end position="26"/>
    </location>
</feature>
<gene>
    <name evidence="2" type="ordered locus">PSMK_13740</name>
</gene>
<proteinExistence type="predicted"/>
<keyword evidence="3" id="KW-1185">Reference proteome</keyword>
<evidence type="ECO:0000313" key="2">
    <source>
        <dbReference type="EMBL" id="BAM03533.1"/>
    </source>
</evidence>
<dbReference type="KEGG" id="phm:PSMK_13740"/>
<dbReference type="AlphaFoldDB" id="I0IE45"/>
<dbReference type="HOGENOM" id="CLU_857517_0_0_0"/>
<name>I0IE45_PHYMF</name>